<evidence type="ECO:0008006" key="3">
    <source>
        <dbReference type="Google" id="ProtNLM"/>
    </source>
</evidence>
<proteinExistence type="predicted"/>
<protein>
    <recommendedName>
        <fullName evidence="3">NodB homology domain-containing protein</fullName>
    </recommendedName>
</protein>
<evidence type="ECO:0000313" key="2">
    <source>
        <dbReference type="Proteomes" id="UP000178797"/>
    </source>
</evidence>
<sequence length="331" mass="38934">MIECIFTIDYEIYGNGEGSLRELVYEPADRLMAIFRKWNERFVLFVEVAEFEIMEAQGVDQTINLVKHQVRESYKEGFEIGLHLHPQWYNALYEDGIWVLDYSEYNLCTLPRERIVKIVDRSISYLQSVLGESDFTPLSFRAGNWLFQPTQTVANVLADRGIKVDSSVFKGGLQYQHKLDYRRALRNGYHWKFTDYVDTPDPKGALLELPIYTQMVPMWEMLTTKRIGLQKRGSSTAQKGKKRLYRYLDFLRFYHPLKLDFCRMTINELTNLVDKIIQQDQKDPASFKPIVTIGHTKDLVDFETVESFLSYLEQNKIRVSTFEEVYNKCKC</sequence>
<comment type="caution">
    <text evidence="1">The sequence shown here is derived from an EMBL/GenBank/DDBJ whole genome shotgun (WGS) entry which is preliminary data.</text>
</comment>
<dbReference type="InterPro" id="IPR011330">
    <property type="entry name" value="Glyco_hydro/deAcase_b/a-brl"/>
</dbReference>
<dbReference type="GO" id="GO:0005975">
    <property type="term" value="P:carbohydrate metabolic process"/>
    <property type="evidence" value="ECO:0007669"/>
    <property type="project" value="InterPro"/>
</dbReference>
<name>A0A1F7RPE1_9BACT</name>
<gene>
    <name evidence="1" type="ORF">A2W05_00325</name>
</gene>
<accession>A0A1F7RPE1</accession>
<reference evidence="1 2" key="1">
    <citation type="journal article" date="2016" name="Nat. Commun.">
        <title>Thousands of microbial genomes shed light on interconnected biogeochemical processes in an aquifer system.</title>
        <authorList>
            <person name="Anantharaman K."/>
            <person name="Brown C.T."/>
            <person name="Hug L.A."/>
            <person name="Sharon I."/>
            <person name="Castelle C.J."/>
            <person name="Probst A.J."/>
            <person name="Thomas B.C."/>
            <person name="Singh A."/>
            <person name="Wilkins M.J."/>
            <person name="Karaoz U."/>
            <person name="Brodie E.L."/>
            <person name="Williams K.H."/>
            <person name="Hubbard S.S."/>
            <person name="Banfield J.F."/>
        </authorList>
    </citation>
    <scope>NUCLEOTIDE SEQUENCE [LARGE SCALE GENOMIC DNA]</scope>
</reference>
<evidence type="ECO:0000313" key="1">
    <source>
        <dbReference type="EMBL" id="OGL43425.1"/>
    </source>
</evidence>
<dbReference type="EMBL" id="MGDE01000230">
    <property type="protein sequence ID" value="OGL43425.1"/>
    <property type="molecule type" value="Genomic_DNA"/>
</dbReference>
<dbReference type="SUPFAM" id="SSF88713">
    <property type="entry name" value="Glycoside hydrolase/deacetylase"/>
    <property type="match status" value="1"/>
</dbReference>
<dbReference type="AlphaFoldDB" id="A0A1F7RPE1"/>
<organism evidence="1 2">
    <name type="scientific">Candidatus Schekmanbacteria bacterium RBG_16_38_10</name>
    <dbReference type="NCBI Taxonomy" id="1817879"/>
    <lineage>
        <taxon>Bacteria</taxon>
        <taxon>Candidatus Schekmaniibacteriota</taxon>
    </lineage>
</organism>
<dbReference type="Proteomes" id="UP000178797">
    <property type="component" value="Unassembled WGS sequence"/>
</dbReference>
<dbReference type="Gene3D" id="3.20.20.370">
    <property type="entry name" value="Glycoside hydrolase/deacetylase"/>
    <property type="match status" value="1"/>
</dbReference>